<dbReference type="RefSeq" id="WP_183345692.1">
    <property type="nucleotide sequence ID" value="NZ_JACHNU010000010.1"/>
</dbReference>
<dbReference type="EMBL" id="JACHNU010000010">
    <property type="protein sequence ID" value="MBB4665082.1"/>
    <property type="molecule type" value="Genomic_DNA"/>
</dbReference>
<dbReference type="InterPro" id="IPR036513">
    <property type="entry name" value="STAS_dom_sf"/>
</dbReference>
<proteinExistence type="predicted"/>
<comment type="caution">
    <text evidence="1">The sequence shown here is derived from an EMBL/GenBank/DDBJ whole genome shotgun (WGS) entry which is preliminary data.</text>
</comment>
<dbReference type="Proteomes" id="UP000585272">
    <property type="component" value="Unassembled WGS sequence"/>
</dbReference>
<accession>A0A840IJ90</accession>
<dbReference type="Gene3D" id="3.30.750.24">
    <property type="entry name" value="STAS domain"/>
    <property type="match status" value="1"/>
</dbReference>
<evidence type="ECO:0000313" key="2">
    <source>
        <dbReference type="Proteomes" id="UP000585272"/>
    </source>
</evidence>
<protein>
    <submittedName>
        <fullName evidence="1">Anti-anti-sigma regulatory factor</fullName>
    </submittedName>
</protein>
<evidence type="ECO:0000313" key="1">
    <source>
        <dbReference type="EMBL" id="MBB4665082.1"/>
    </source>
</evidence>
<name>A0A840IJ90_9ACTN</name>
<dbReference type="SUPFAM" id="SSF52091">
    <property type="entry name" value="SpoIIaa-like"/>
    <property type="match status" value="1"/>
</dbReference>
<gene>
    <name evidence="1" type="ORF">BDZ31_004701</name>
</gene>
<organism evidence="1 2">
    <name type="scientific">Conexibacter arvalis</name>
    <dbReference type="NCBI Taxonomy" id="912552"/>
    <lineage>
        <taxon>Bacteria</taxon>
        <taxon>Bacillati</taxon>
        <taxon>Actinomycetota</taxon>
        <taxon>Thermoleophilia</taxon>
        <taxon>Solirubrobacterales</taxon>
        <taxon>Conexibacteraceae</taxon>
        <taxon>Conexibacter</taxon>
    </lineage>
</organism>
<dbReference type="AlphaFoldDB" id="A0A840IJ90"/>
<sequence>MPEPAMPHIDLQPATSPFLCEIRTDWERAIVIPHGTLDATSFPQLEAAIQRLCTAGFSAIVLDLRAPGSVAPTGLALLHRIDALASRHQVTLSLDLRRTDADQLLEATTA</sequence>
<keyword evidence="2" id="KW-1185">Reference proteome</keyword>
<reference evidence="1 2" key="1">
    <citation type="submission" date="2020-08" db="EMBL/GenBank/DDBJ databases">
        <title>Genomic Encyclopedia of Archaeal and Bacterial Type Strains, Phase II (KMG-II): from individual species to whole genera.</title>
        <authorList>
            <person name="Goeker M."/>
        </authorList>
    </citation>
    <scope>NUCLEOTIDE SEQUENCE [LARGE SCALE GENOMIC DNA]</scope>
    <source>
        <strain evidence="1 2">DSM 23288</strain>
    </source>
</reference>